<evidence type="ECO:0000313" key="2">
    <source>
        <dbReference type="EMBL" id="KAK8899316.1"/>
    </source>
</evidence>
<comment type="caution">
    <text evidence="2">The sequence shown here is derived from an EMBL/GenBank/DDBJ whole genome shotgun (WGS) entry which is preliminary data.</text>
</comment>
<feature type="transmembrane region" description="Helical" evidence="1">
    <location>
        <begin position="381"/>
        <end position="403"/>
    </location>
</feature>
<dbReference type="Proteomes" id="UP001470230">
    <property type="component" value="Unassembled WGS sequence"/>
</dbReference>
<keyword evidence="1" id="KW-0812">Transmembrane</keyword>
<feature type="transmembrane region" description="Helical" evidence="1">
    <location>
        <begin position="85"/>
        <end position="107"/>
    </location>
</feature>
<feature type="transmembrane region" description="Helical" evidence="1">
    <location>
        <begin position="255"/>
        <end position="275"/>
    </location>
</feature>
<proteinExistence type="predicted"/>
<evidence type="ECO:0000313" key="3">
    <source>
        <dbReference type="Proteomes" id="UP001470230"/>
    </source>
</evidence>
<keyword evidence="1" id="KW-1133">Transmembrane helix</keyword>
<keyword evidence="3" id="KW-1185">Reference proteome</keyword>
<name>A0ABR2L8J1_9EUKA</name>
<dbReference type="EMBL" id="JAPFFF010000001">
    <property type="protein sequence ID" value="KAK8899316.1"/>
    <property type="molecule type" value="Genomic_DNA"/>
</dbReference>
<protein>
    <submittedName>
        <fullName evidence="2">Uncharacterized protein</fullName>
    </submittedName>
</protein>
<accession>A0ABR2L8J1</accession>
<gene>
    <name evidence="2" type="ORF">M9Y10_001629</name>
</gene>
<feature type="transmembrane region" description="Helical" evidence="1">
    <location>
        <begin position="127"/>
        <end position="143"/>
    </location>
</feature>
<feature type="transmembrane region" description="Helical" evidence="1">
    <location>
        <begin position="194"/>
        <end position="217"/>
    </location>
</feature>
<evidence type="ECO:0000256" key="1">
    <source>
        <dbReference type="SAM" id="Phobius"/>
    </source>
</evidence>
<organism evidence="2 3">
    <name type="scientific">Tritrichomonas musculus</name>
    <dbReference type="NCBI Taxonomy" id="1915356"/>
    <lineage>
        <taxon>Eukaryota</taxon>
        <taxon>Metamonada</taxon>
        <taxon>Parabasalia</taxon>
        <taxon>Tritrichomonadida</taxon>
        <taxon>Tritrichomonadidae</taxon>
        <taxon>Tritrichomonas</taxon>
    </lineage>
</organism>
<reference evidence="2 3" key="1">
    <citation type="submission" date="2024-04" db="EMBL/GenBank/DDBJ databases">
        <title>Tritrichomonas musculus Genome.</title>
        <authorList>
            <person name="Alves-Ferreira E."/>
            <person name="Grigg M."/>
            <person name="Lorenzi H."/>
            <person name="Galac M."/>
        </authorList>
    </citation>
    <scope>NUCLEOTIDE SEQUENCE [LARGE SCALE GENOMIC DNA]</scope>
    <source>
        <strain evidence="2 3">EAF2021</strain>
    </source>
</reference>
<sequence length="407" mass="46267">MIFPISFIVVIVLFILLQKPPLNRAFHAVVDIFFAYIPKEHLNKYSHSDKPADKNKVQNLGDIHYIIKKTTQNDCLTLPYMNDFIYLWSMFLAGVFAQFICISLGVIPISSPTSSFASVLSNEVNHFASISLGVILVILKFGITSSFNRRFHRRFAVLYGIFFGILSFFLIRKIHLGIFEFRPILIELLGIPQLFADIIISVAIGIIAYSLSTPMLYELFSYKMIHDTPNYALLFNFAKNFYQNISKYLRFFSNLAYNVTPFTSLLIYLLSRLVVAKNSDLILSVVYVVIQFFIAFTKLYGLKDKSQILTFAALRYIVAFNVARTYDSGKDALAAVNRSLSMLPVSSLSLSIHPMIVIFLSSLFFSSFVMNGIYSMIARHLSIFIIALAEWIIAGYRVFGLFIEGVD</sequence>
<feature type="transmembrane region" description="Helical" evidence="1">
    <location>
        <begin position="346"/>
        <end position="369"/>
    </location>
</feature>
<feature type="transmembrane region" description="Helical" evidence="1">
    <location>
        <begin position="308"/>
        <end position="326"/>
    </location>
</feature>
<feature type="transmembrane region" description="Helical" evidence="1">
    <location>
        <begin position="155"/>
        <end position="174"/>
    </location>
</feature>
<keyword evidence="1" id="KW-0472">Membrane</keyword>
<feature type="transmembrane region" description="Helical" evidence="1">
    <location>
        <begin position="281"/>
        <end position="301"/>
    </location>
</feature>